<feature type="domain" description="Domain of unknown function with conserved HDNR motif" evidence="2">
    <location>
        <begin position="22"/>
        <end position="82"/>
    </location>
</feature>
<gene>
    <name evidence="4" type="primary">Tex36</name>
</gene>
<dbReference type="Proteomes" id="UP000886700">
    <property type="component" value="Unplaced"/>
</dbReference>
<feature type="compositionally biased region" description="Basic and acidic residues" evidence="1">
    <location>
        <begin position="160"/>
        <end position="170"/>
    </location>
</feature>
<protein>
    <submittedName>
        <fullName evidence="4">Testis-expressed protein 36 isoform X2</fullName>
    </submittedName>
</protein>
<dbReference type="PANTHER" id="PTHR35440">
    <property type="entry name" value="TESTIS-EXPRESSED PROTEIN 36"/>
    <property type="match status" value="1"/>
</dbReference>
<evidence type="ECO:0000313" key="3">
    <source>
        <dbReference type="Proteomes" id="UP000886700"/>
    </source>
</evidence>
<evidence type="ECO:0000256" key="1">
    <source>
        <dbReference type="SAM" id="MobiDB-lite"/>
    </source>
</evidence>
<evidence type="ECO:0000313" key="4">
    <source>
        <dbReference type="RefSeq" id="XP_040589003.1"/>
    </source>
</evidence>
<sequence>MIVRSWRGEEANLSTSSFSEKMAKGRQFNPPLDKVGRWFPHVGLVQKTPESVTSTTLKEIRCPYLSQQLERKLPPIYKVREKGLGRKKISPDKRQHLSRNFNLWACDYIPSQCDGLSNNQTSYVHKEAAVISTFRRFPRCYEERWSAFKFVPNQSSTESLKNKSNKEFSVDTKAASPQEP</sequence>
<feature type="region of interest" description="Disordered" evidence="1">
    <location>
        <begin position="155"/>
        <end position="180"/>
    </location>
</feature>
<name>A0ABM2WKP1_MESAU</name>
<proteinExistence type="predicted"/>
<evidence type="ECO:0000259" key="2">
    <source>
        <dbReference type="Pfam" id="PF15115"/>
    </source>
</evidence>
<dbReference type="PANTHER" id="PTHR35440:SF1">
    <property type="entry name" value="TESTIS-EXPRESSED PROTEIN 36"/>
    <property type="match status" value="1"/>
</dbReference>
<reference evidence="4" key="1">
    <citation type="submission" date="2025-08" db="UniProtKB">
        <authorList>
            <consortium name="RefSeq"/>
        </authorList>
    </citation>
    <scope>IDENTIFICATION</scope>
    <source>
        <tissue evidence="4">Liver</tissue>
    </source>
</reference>
<organism evidence="3 4">
    <name type="scientific">Mesocricetus auratus</name>
    <name type="common">Golden hamster</name>
    <dbReference type="NCBI Taxonomy" id="10036"/>
    <lineage>
        <taxon>Eukaryota</taxon>
        <taxon>Metazoa</taxon>
        <taxon>Chordata</taxon>
        <taxon>Craniata</taxon>
        <taxon>Vertebrata</taxon>
        <taxon>Euteleostomi</taxon>
        <taxon>Mammalia</taxon>
        <taxon>Eutheria</taxon>
        <taxon>Euarchontoglires</taxon>
        <taxon>Glires</taxon>
        <taxon>Rodentia</taxon>
        <taxon>Myomorpha</taxon>
        <taxon>Muroidea</taxon>
        <taxon>Cricetidae</taxon>
        <taxon>Cricetinae</taxon>
        <taxon>Mesocricetus</taxon>
    </lineage>
</organism>
<dbReference type="RefSeq" id="XP_040589003.1">
    <property type="nucleotide sequence ID" value="XM_040733069.1"/>
</dbReference>
<dbReference type="GeneID" id="101834055"/>
<dbReference type="Pfam" id="PF15115">
    <property type="entry name" value="HDNR"/>
    <property type="match status" value="2"/>
</dbReference>
<dbReference type="InterPro" id="IPR029369">
    <property type="entry name" value="HDNR"/>
</dbReference>
<accession>A0ABM2WKP1</accession>
<feature type="domain" description="Domain of unknown function with conserved HDNR motif" evidence="2">
    <location>
        <begin position="83"/>
        <end position="169"/>
    </location>
</feature>
<keyword evidence="3" id="KW-1185">Reference proteome</keyword>